<name>A0A386UJV5_9RHOB</name>
<dbReference type="Proteomes" id="UP000272010">
    <property type="component" value="Chromosome"/>
</dbReference>
<organism evidence="1 2">
    <name type="scientific">Paracoccus yeei</name>
    <dbReference type="NCBI Taxonomy" id="147645"/>
    <lineage>
        <taxon>Bacteria</taxon>
        <taxon>Pseudomonadati</taxon>
        <taxon>Pseudomonadota</taxon>
        <taxon>Alphaproteobacteria</taxon>
        <taxon>Rhodobacterales</taxon>
        <taxon>Paracoccaceae</taxon>
        <taxon>Paracoccus</taxon>
    </lineage>
</organism>
<dbReference type="RefSeq" id="WP_147405538.1">
    <property type="nucleotide sequence ID" value="NZ_CP031078.1"/>
</dbReference>
<dbReference type="AlphaFoldDB" id="A0A386UJV5"/>
<evidence type="ECO:0000313" key="2">
    <source>
        <dbReference type="Proteomes" id="UP000272010"/>
    </source>
</evidence>
<sequence>MRQLGRSFPCTSPASGRMLALVLVLPFVLLSLMAQGTMVAQGTTPDSFMVVLCADHMPVEMVLDEDGDVVPADEYRARQGEPVPKTPKPPCDWSVHAQPLLDAAPVPAVASVTLGRPADLVSAHALAVLRAEVLTPSARGPPVA</sequence>
<protein>
    <recommendedName>
        <fullName evidence="3">DUF2946 domain-containing protein</fullName>
    </recommendedName>
</protein>
<dbReference type="EMBL" id="CP031078">
    <property type="protein sequence ID" value="AYF00811.1"/>
    <property type="molecule type" value="Genomic_DNA"/>
</dbReference>
<evidence type="ECO:0000313" key="1">
    <source>
        <dbReference type="EMBL" id="AYF00811.1"/>
    </source>
</evidence>
<gene>
    <name evidence="1" type="ORF">PY32053_01153</name>
</gene>
<evidence type="ECO:0008006" key="3">
    <source>
        <dbReference type="Google" id="ProtNLM"/>
    </source>
</evidence>
<accession>A0A386UJV5</accession>
<reference evidence="2" key="1">
    <citation type="submission" date="2018-07" db="EMBL/GenBank/DDBJ databases">
        <title>Genome Structure of the Opportunistic Pathogen Paracoccus yeei (Alphaproteobacteria) and Identification of Putative Virulence Factors.</title>
        <authorList>
            <person name="Lasek R."/>
            <person name="Szuplewska M."/>
            <person name="Mitura M."/>
            <person name="Decewicz P."/>
            <person name="Chmielowska C."/>
            <person name="Pawlot A."/>
            <person name="Sentkowska D."/>
            <person name="Czarnecki J."/>
            <person name="Bartosik D."/>
        </authorList>
    </citation>
    <scope>NUCLEOTIDE SEQUENCE [LARGE SCALE GENOMIC DNA]</scope>
    <source>
        <strain evidence="2">CCUG 32053</strain>
    </source>
</reference>
<proteinExistence type="predicted"/>